<evidence type="ECO:0000313" key="2">
    <source>
        <dbReference type="EMBL" id="KAK4886637.1"/>
    </source>
</evidence>
<evidence type="ECO:0000313" key="3">
    <source>
        <dbReference type="Proteomes" id="UP001353858"/>
    </source>
</evidence>
<sequence>MNALLAVLVLALSTVNASIIGSAALVGPGTHGATIKGPAVEAAVVGPDGSSIAAVADSGAVVAAPIAGGVVSAAVAPGVIAAHAPLHYAGVAPARIITHGVHGWGYGAPVWW</sequence>
<keyword evidence="1" id="KW-0732">Signal</keyword>
<comment type="caution">
    <text evidence="2">The sequence shown here is derived from an EMBL/GenBank/DDBJ whole genome shotgun (WGS) entry which is preliminary data.</text>
</comment>
<evidence type="ECO:0000256" key="1">
    <source>
        <dbReference type="SAM" id="SignalP"/>
    </source>
</evidence>
<gene>
    <name evidence="2" type="ORF">RN001_002908</name>
</gene>
<dbReference type="AlphaFoldDB" id="A0AAN7SKF3"/>
<accession>A0AAN7SKF3</accession>
<feature type="chain" id="PRO_5042907802" evidence="1">
    <location>
        <begin position="18"/>
        <end position="112"/>
    </location>
</feature>
<proteinExistence type="predicted"/>
<name>A0AAN7SKF3_9COLE</name>
<keyword evidence="3" id="KW-1185">Reference proteome</keyword>
<dbReference type="Proteomes" id="UP001353858">
    <property type="component" value="Unassembled WGS sequence"/>
</dbReference>
<protein>
    <submittedName>
        <fullName evidence="2">Uncharacterized protein</fullName>
    </submittedName>
</protein>
<reference evidence="3" key="1">
    <citation type="submission" date="2023-01" db="EMBL/GenBank/DDBJ databases">
        <title>Key to firefly adult light organ development and bioluminescence: homeobox transcription factors regulate luciferase expression and transportation to peroxisome.</title>
        <authorList>
            <person name="Fu X."/>
        </authorList>
    </citation>
    <scope>NUCLEOTIDE SEQUENCE [LARGE SCALE GENOMIC DNA]</scope>
</reference>
<feature type="signal peptide" evidence="1">
    <location>
        <begin position="1"/>
        <end position="17"/>
    </location>
</feature>
<dbReference type="EMBL" id="JARPUR010000001">
    <property type="protein sequence ID" value="KAK4886637.1"/>
    <property type="molecule type" value="Genomic_DNA"/>
</dbReference>
<organism evidence="2 3">
    <name type="scientific">Aquatica leii</name>
    <dbReference type="NCBI Taxonomy" id="1421715"/>
    <lineage>
        <taxon>Eukaryota</taxon>
        <taxon>Metazoa</taxon>
        <taxon>Ecdysozoa</taxon>
        <taxon>Arthropoda</taxon>
        <taxon>Hexapoda</taxon>
        <taxon>Insecta</taxon>
        <taxon>Pterygota</taxon>
        <taxon>Neoptera</taxon>
        <taxon>Endopterygota</taxon>
        <taxon>Coleoptera</taxon>
        <taxon>Polyphaga</taxon>
        <taxon>Elateriformia</taxon>
        <taxon>Elateroidea</taxon>
        <taxon>Lampyridae</taxon>
        <taxon>Luciolinae</taxon>
        <taxon>Aquatica</taxon>
    </lineage>
</organism>